<reference evidence="3 4" key="1">
    <citation type="submission" date="2015-03" db="EMBL/GenBank/DDBJ databases">
        <title>Draft genome of the nematode, Opisthorchis viverrini.</title>
        <authorList>
            <person name="Mitreva M."/>
        </authorList>
    </citation>
    <scope>NUCLEOTIDE SEQUENCE [LARGE SCALE GENOMIC DNA]</scope>
    <source>
        <strain evidence="3">Khon Kaen</strain>
    </source>
</reference>
<dbReference type="PROSITE" id="PS51767">
    <property type="entry name" value="PEPTIDASE_A1"/>
    <property type="match status" value="1"/>
</dbReference>
<dbReference type="PANTHER" id="PTHR47966">
    <property type="entry name" value="BETA-SITE APP-CLEAVING ENZYME, ISOFORM A-RELATED"/>
    <property type="match status" value="1"/>
</dbReference>
<dbReference type="InterPro" id="IPR021109">
    <property type="entry name" value="Peptidase_aspartic_dom_sf"/>
</dbReference>
<feature type="non-terminal residue" evidence="3">
    <location>
        <position position="354"/>
    </location>
</feature>
<dbReference type="SUPFAM" id="SSF50630">
    <property type="entry name" value="Acid proteases"/>
    <property type="match status" value="2"/>
</dbReference>
<dbReference type="InterPro" id="IPR001461">
    <property type="entry name" value="Aspartic_peptidase_A1"/>
</dbReference>
<dbReference type="Gene3D" id="2.40.70.10">
    <property type="entry name" value="Acid Proteases"/>
    <property type="match status" value="3"/>
</dbReference>
<dbReference type="Proteomes" id="UP000243686">
    <property type="component" value="Unassembled WGS sequence"/>
</dbReference>
<protein>
    <recommendedName>
        <fullName evidence="2">Peptidase A1 domain-containing protein</fullName>
    </recommendedName>
</protein>
<dbReference type="CDD" id="cd05471">
    <property type="entry name" value="pepsin_like"/>
    <property type="match status" value="1"/>
</dbReference>
<feature type="domain" description="Peptidase A1" evidence="2">
    <location>
        <begin position="1"/>
        <end position="354"/>
    </location>
</feature>
<sequence length="354" mass="40256">MDIMIGTPGQHFSVEVDTSFGTSLIVARQRLLRKDFVFYNIYSSISNEVDRRWVHANFGTHQIEGGKVADVLQVGGLLIWNSLTQIGEYKLIKFHFQLIESIRTRPKFLDAFSGKLGLAPVSQVTTESFAQSLLRLCPDEPVFTIWFRPSQDGVYRSGMFSFGGIHDYRYVGPLIYVPLLPPGNSWTVQASRISVGQDVICHQDCSILFNTSVRHLYGPPEKVTLIHRSVQPSALRDRHCVLKYYDVTQTSCIYFGLKVHRGKYNVQLVRNLLISVGSDVICHQDCSILFNTAIRHLYGPPEKVTLIHRSVQPSAVRDRVGKFTLNCEDEAQYPPLVVQFGGVEFQWRMSDLWK</sequence>
<evidence type="ECO:0000313" key="4">
    <source>
        <dbReference type="Proteomes" id="UP000243686"/>
    </source>
</evidence>
<dbReference type="PANTHER" id="PTHR47966:SF51">
    <property type="entry name" value="BETA-SITE APP-CLEAVING ENZYME, ISOFORM A-RELATED"/>
    <property type="match status" value="1"/>
</dbReference>
<comment type="similarity">
    <text evidence="1">Belongs to the peptidase A1 family.</text>
</comment>
<dbReference type="EMBL" id="KV895219">
    <property type="protein sequence ID" value="OON17537.1"/>
    <property type="molecule type" value="Genomic_DNA"/>
</dbReference>
<proteinExistence type="inferred from homology"/>
<accession>A0A1S8WSV6</accession>
<evidence type="ECO:0000313" key="3">
    <source>
        <dbReference type="EMBL" id="OON17537.1"/>
    </source>
</evidence>
<evidence type="ECO:0000259" key="2">
    <source>
        <dbReference type="PROSITE" id="PS51767"/>
    </source>
</evidence>
<keyword evidence="4" id="KW-1185">Reference proteome</keyword>
<evidence type="ECO:0000256" key="1">
    <source>
        <dbReference type="ARBA" id="ARBA00007447"/>
    </source>
</evidence>
<dbReference type="GO" id="GO:0004190">
    <property type="term" value="F:aspartic-type endopeptidase activity"/>
    <property type="evidence" value="ECO:0007669"/>
    <property type="project" value="InterPro"/>
</dbReference>
<dbReference type="InterPro" id="IPR033121">
    <property type="entry name" value="PEPTIDASE_A1"/>
</dbReference>
<dbReference type="AlphaFoldDB" id="A0A1S8WSV6"/>
<dbReference type="Pfam" id="PF00026">
    <property type="entry name" value="Asp"/>
    <property type="match status" value="1"/>
</dbReference>
<gene>
    <name evidence="3" type="ORF">X801_06624</name>
</gene>
<name>A0A1S8WSV6_OPIVI</name>
<dbReference type="InterPro" id="IPR034164">
    <property type="entry name" value="Pepsin-like_dom"/>
</dbReference>
<dbReference type="GO" id="GO:0006508">
    <property type="term" value="P:proteolysis"/>
    <property type="evidence" value="ECO:0007669"/>
    <property type="project" value="InterPro"/>
</dbReference>
<organism evidence="3 4">
    <name type="scientific">Opisthorchis viverrini</name>
    <name type="common">Southeast Asian liver fluke</name>
    <dbReference type="NCBI Taxonomy" id="6198"/>
    <lineage>
        <taxon>Eukaryota</taxon>
        <taxon>Metazoa</taxon>
        <taxon>Spiralia</taxon>
        <taxon>Lophotrochozoa</taxon>
        <taxon>Platyhelminthes</taxon>
        <taxon>Trematoda</taxon>
        <taxon>Digenea</taxon>
        <taxon>Opisthorchiida</taxon>
        <taxon>Opisthorchiata</taxon>
        <taxon>Opisthorchiidae</taxon>
        <taxon>Opisthorchis</taxon>
    </lineage>
</organism>